<dbReference type="Pfam" id="PF00677">
    <property type="entry name" value="Lum_binding"/>
    <property type="match status" value="2"/>
</dbReference>
<dbReference type="InterPro" id="IPR001783">
    <property type="entry name" value="Lumazine-bd"/>
</dbReference>
<accession>A0A1M6KFS3</accession>
<gene>
    <name evidence="13" type="ORF">SAMN02745219_02870</name>
</gene>
<feature type="repeat" description="Lumazine-binding" evidence="11">
    <location>
        <begin position="1"/>
        <end position="96"/>
    </location>
</feature>
<dbReference type="InterPro" id="IPR023366">
    <property type="entry name" value="ATP_synth_asu-like_sf"/>
</dbReference>
<organism evidence="13 14">
    <name type="scientific">Desulfofundulus thermosubterraneus DSM 16057</name>
    <dbReference type="NCBI Taxonomy" id="1121432"/>
    <lineage>
        <taxon>Bacteria</taxon>
        <taxon>Bacillati</taxon>
        <taxon>Bacillota</taxon>
        <taxon>Clostridia</taxon>
        <taxon>Eubacteriales</taxon>
        <taxon>Peptococcaceae</taxon>
        <taxon>Desulfofundulus</taxon>
    </lineage>
</organism>
<dbReference type="PANTHER" id="PTHR21098">
    <property type="entry name" value="RIBOFLAVIN SYNTHASE ALPHA CHAIN"/>
    <property type="match status" value="1"/>
</dbReference>
<proteinExistence type="predicted"/>
<dbReference type="EC" id="2.5.1.9" evidence="5 10"/>
<sequence length="221" mass="23958">MFTGLVEEIGILRRITRGKDSARLTIEASKIAGDLQLGDSVAVNGVCLTVVAFDRSSFTADVMAETLARTNLDHLEPGDRVNLERALRLGDRLGGHLVTGHIDGVGRILHRQEHDIAIVLTIGAAHEVVRYMVKKGSVAVDGTSLTVVEVGKGDFSVSLIPHTARHTILGSKNTGDLVNLETDIIGKYVERFLALPGQERDQRKKSSISLDFLAEHGYISK</sequence>
<dbReference type="NCBIfam" id="NF009566">
    <property type="entry name" value="PRK13020.1"/>
    <property type="match status" value="1"/>
</dbReference>
<dbReference type="CDD" id="cd00402">
    <property type="entry name" value="Riboflavin_synthase_like"/>
    <property type="match status" value="1"/>
</dbReference>
<comment type="pathway">
    <text evidence="3">Cofactor biosynthesis; riboflavin biosynthesis; riboflavin from 2-hydroxy-3-oxobutyl phosphate and 5-amino-6-(D-ribitylamino)uracil: step 2/2.</text>
</comment>
<dbReference type="Proteomes" id="UP000184529">
    <property type="component" value="Unassembled WGS sequence"/>
</dbReference>
<dbReference type="SUPFAM" id="SSF63380">
    <property type="entry name" value="Riboflavin synthase domain-like"/>
    <property type="match status" value="2"/>
</dbReference>
<evidence type="ECO:0000313" key="13">
    <source>
        <dbReference type="EMBL" id="SHJ57778.1"/>
    </source>
</evidence>
<evidence type="ECO:0000256" key="2">
    <source>
        <dbReference type="ARBA" id="ARBA00002803"/>
    </source>
</evidence>
<evidence type="ECO:0000256" key="7">
    <source>
        <dbReference type="ARBA" id="ARBA00022619"/>
    </source>
</evidence>
<evidence type="ECO:0000313" key="14">
    <source>
        <dbReference type="Proteomes" id="UP000184529"/>
    </source>
</evidence>
<keyword evidence="7" id="KW-0686">Riboflavin biosynthesis</keyword>
<dbReference type="EMBL" id="FQZM01000042">
    <property type="protein sequence ID" value="SHJ57778.1"/>
    <property type="molecule type" value="Genomic_DNA"/>
</dbReference>
<keyword evidence="9" id="KW-0677">Repeat</keyword>
<keyword evidence="14" id="KW-1185">Reference proteome</keyword>
<evidence type="ECO:0000256" key="6">
    <source>
        <dbReference type="ARBA" id="ARBA00013950"/>
    </source>
</evidence>
<dbReference type="PANTHER" id="PTHR21098:SF12">
    <property type="entry name" value="RIBOFLAVIN SYNTHASE"/>
    <property type="match status" value="1"/>
</dbReference>
<dbReference type="PROSITE" id="PS51177">
    <property type="entry name" value="LUMAZINE_BIND"/>
    <property type="match status" value="2"/>
</dbReference>
<evidence type="ECO:0000256" key="3">
    <source>
        <dbReference type="ARBA" id="ARBA00004887"/>
    </source>
</evidence>
<evidence type="ECO:0000259" key="12">
    <source>
        <dbReference type="PROSITE" id="PS51177"/>
    </source>
</evidence>
<dbReference type="NCBIfam" id="NF006767">
    <property type="entry name" value="PRK09289.1"/>
    <property type="match status" value="1"/>
</dbReference>
<evidence type="ECO:0000256" key="8">
    <source>
        <dbReference type="ARBA" id="ARBA00022679"/>
    </source>
</evidence>
<keyword evidence="8" id="KW-0808">Transferase</keyword>
<evidence type="ECO:0000256" key="5">
    <source>
        <dbReference type="ARBA" id="ARBA00012827"/>
    </source>
</evidence>
<feature type="domain" description="Lumazine-binding" evidence="12">
    <location>
        <begin position="97"/>
        <end position="193"/>
    </location>
</feature>
<comment type="function">
    <text evidence="2">Catalyzes the dismutation of two molecules of 6,7-dimethyl-8-ribityllumazine, resulting in the formation of riboflavin and 5-amino-6-(D-ribitylamino)uracil.</text>
</comment>
<dbReference type="GO" id="GO:0009231">
    <property type="term" value="P:riboflavin biosynthetic process"/>
    <property type="evidence" value="ECO:0007669"/>
    <property type="project" value="UniProtKB-KW"/>
</dbReference>
<name>A0A1M6KFS3_9FIRM</name>
<dbReference type="AlphaFoldDB" id="A0A1M6KFS3"/>
<dbReference type="InterPro" id="IPR026017">
    <property type="entry name" value="Lumazine-bd_dom"/>
</dbReference>
<dbReference type="FunFam" id="2.40.30.20:FF:000003">
    <property type="entry name" value="Riboflavin synthase, alpha subunit"/>
    <property type="match status" value="1"/>
</dbReference>
<dbReference type="PIRSF" id="PIRSF000498">
    <property type="entry name" value="Riboflavin_syn_A"/>
    <property type="match status" value="1"/>
</dbReference>
<dbReference type="InterPro" id="IPR017938">
    <property type="entry name" value="Riboflavin_synthase-like_b-brl"/>
</dbReference>
<dbReference type="NCBIfam" id="TIGR00187">
    <property type="entry name" value="ribE"/>
    <property type="match status" value="1"/>
</dbReference>
<evidence type="ECO:0000256" key="1">
    <source>
        <dbReference type="ARBA" id="ARBA00000968"/>
    </source>
</evidence>
<evidence type="ECO:0000256" key="10">
    <source>
        <dbReference type="NCBIfam" id="TIGR00187"/>
    </source>
</evidence>
<protein>
    <recommendedName>
        <fullName evidence="6 10">Riboflavin synthase</fullName>
        <ecNumber evidence="5 10">2.5.1.9</ecNumber>
    </recommendedName>
</protein>
<dbReference type="FunFam" id="2.40.30.20:FF:000004">
    <property type="entry name" value="Riboflavin synthase, alpha subunit"/>
    <property type="match status" value="1"/>
</dbReference>
<comment type="subunit">
    <text evidence="4">Homotrimer.</text>
</comment>
<reference evidence="14" key="1">
    <citation type="submission" date="2016-11" db="EMBL/GenBank/DDBJ databases">
        <authorList>
            <person name="Varghese N."/>
            <person name="Submissions S."/>
        </authorList>
    </citation>
    <scope>NUCLEOTIDE SEQUENCE [LARGE SCALE GENOMIC DNA]</scope>
    <source>
        <strain evidence="14">DSM 16057</strain>
    </source>
</reference>
<comment type="catalytic activity">
    <reaction evidence="1">
        <text>2 6,7-dimethyl-8-(1-D-ribityl)lumazine + H(+) = 5-amino-6-(D-ribitylamino)uracil + riboflavin</text>
        <dbReference type="Rhea" id="RHEA:20772"/>
        <dbReference type="ChEBI" id="CHEBI:15378"/>
        <dbReference type="ChEBI" id="CHEBI:15934"/>
        <dbReference type="ChEBI" id="CHEBI:57986"/>
        <dbReference type="ChEBI" id="CHEBI:58201"/>
        <dbReference type="EC" id="2.5.1.9"/>
    </reaction>
</comment>
<dbReference type="RefSeq" id="WP_072870642.1">
    <property type="nucleotide sequence ID" value="NZ_FQZM01000042.1"/>
</dbReference>
<feature type="repeat" description="Lumazine-binding" evidence="11">
    <location>
        <begin position="97"/>
        <end position="193"/>
    </location>
</feature>
<evidence type="ECO:0000256" key="9">
    <source>
        <dbReference type="ARBA" id="ARBA00022737"/>
    </source>
</evidence>
<dbReference type="GO" id="GO:0004746">
    <property type="term" value="F:riboflavin synthase activity"/>
    <property type="evidence" value="ECO:0007669"/>
    <property type="project" value="UniProtKB-UniRule"/>
</dbReference>
<feature type="domain" description="Lumazine-binding" evidence="12">
    <location>
        <begin position="1"/>
        <end position="96"/>
    </location>
</feature>
<dbReference type="STRING" id="1121432.SAMN02745219_02870"/>
<evidence type="ECO:0000256" key="11">
    <source>
        <dbReference type="PROSITE-ProRule" id="PRU00524"/>
    </source>
</evidence>
<dbReference type="Gene3D" id="2.40.30.20">
    <property type="match status" value="2"/>
</dbReference>
<dbReference type="OrthoDB" id="9788537at2"/>
<evidence type="ECO:0000256" key="4">
    <source>
        <dbReference type="ARBA" id="ARBA00011233"/>
    </source>
</evidence>